<keyword evidence="4" id="KW-1185">Reference proteome</keyword>
<keyword evidence="1" id="KW-0175">Coiled coil</keyword>
<dbReference type="EMBL" id="WXFA01000006">
    <property type="protein sequence ID" value="MBM3091599.1"/>
    <property type="molecule type" value="Genomic_DNA"/>
</dbReference>
<gene>
    <name evidence="3" type="ORF">GFB56_12310</name>
</gene>
<dbReference type="AlphaFoldDB" id="A0AAW4FKM6"/>
<comment type="caution">
    <text evidence="3">The sequence shown here is derived from an EMBL/GenBank/DDBJ whole genome shotgun (WGS) entry which is preliminary data.</text>
</comment>
<feature type="coiled-coil region" evidence="1">
    <location>
        <begin position="40"/>
        <end position="74"/>
    </location>
</feature>
<evidence type="ECO:0000256" key="2">
    <source>
        <dbReference type="SAM" id="Phobius"/>
    </source>
</evidence>
<name>A0AAW4FKM6_9HYPH</name>
<dbReference type="Proteomes" id="UP000744980">
    <property type="component" value="Unassembled WGS sequence"/>
</dbReference>
<reference evidence="3 4" key="1">
    <citation type="submission" date="2020-01" db="EMBL/GenBank/DDBJ databases">
        <title>Draft genome assembly of Ensifer adhaerens T173.</title>
        <authorList>
            <person name="Craig J.E."/>
            <person name="Stinchcombe J.R."/>
        </authorList>
    </citation>
    <scope>NUCLEOTIDE SEQUENCE [LARGE SCALE GENOMIC DNA]</scope>
    <source>
        <strain evidence="3 4">T173</strain>
    </source>
</reference>
<keyword evidence="2" id="KW-1133">Transmembrane helix</keyword>
<evidence type="ECO:0000313" key="4">
    <source>
        <dbReference type="Proteomes" id="UP000744980"/>
    </source>
</evidence>
<dbReference type="RefSeq" id="WP_203527976.1">
    <property type="nucleotide sequence ID" value="NZ_CP083370.1"/>
</dbReference>
<feature type="transmembrane region" description="Helical" evidence="2">
    <location>
        <begin position="7"/>
        <end position="23"/>
    </location>
</feature>
<evidence type="ECO:0000313" key="3">
    <source>
        <dbReference type="EMBL" id="MBM3091599.1"/>
    </source>
</evidence>
<feature type="transmembrane region" description="Helical" evidence="2">
    <location>
        <begin position="29"/>
        <end position="45"/>
    </location>
</feature>
<organism evidence="3 4">
    <name type="scientific">Ensifer canadensis</name>
    <dbReference type="NCBI Taxonomy" id="555315"/>
    <lineage>
        <taxon>Bacteria</taxon>
        <taxon>Pseudomonadati</taxon>
        <taxon>Pseudomonadota</taxon>
        <taxon>Alphaproteobacteria</taxon>
        <taxon>Hyphomicrobiales</taxon>
        <taxon>Rhizobiaceae</taxon>
        <taxon>Sinorhizobium/Ensifer group</taxon>
        <taxon>Ensifer</taxon>
    </lineage>
</organism>
<evidence type="ECO:0000256" key="1">
    <source>
        <dbReference type="SAM" id="Coils"/>
    </source>
</evidence>
<sequence>MTDKLPTWAWAVILAVAIAIGYSDIFDDQTVFFFLGIGVAVYLGIKIDEAKNEVEDLKRRLEDAERRLDRVLIGQ</sequence>
<keyword evidence="2" id="KW-0472">Membrane</keyword>
<keyword evidence="2" id="KW-0812">Transmembrane</keyword>
<proteinExistence type="predicted"/>
<protein>
    <submittedName>
        <fullName evidence="3">Uncharacterized protein</fullName>
    </submittedName>
</protein>
<accession>A0AAW4FKM6</accession>